<dbReference type="AlphaFoldDB" id="A0A2C9KQB5"/>
<feature type="region of interest" description="Disordered" evidence="1">
    <location>
        <begin position="1"/>
        <end position="46"/>
    </location>
</feature>
<sequence>MGQNNSTAFHTSSNTLPRTTTTTSINTGIQTPALPSSPPLDTNQKTNSYIVPENKVLPNSMGEVESARKLLRPVSQDLTKLHPDYADIFPIDSNSKLNEVGSIRRSTSMPGLNKENSSLSPTSQLSGEKRVNGHVRALSNATNGFHLSRSGEDLLSSSVDGDLENWNKLQRAQSMDRGMSTTSKPFRHSRQTSLASRNSLQDTVIFEDPREHLYNIARKEPFSDLVPTITSLPVKSTFDMDYSYNLTYAQLTELRRQKRSQDIEERTGKKLEMLSADISASSNVPKSPFDLQNLGRKSSTHSVSTGSSETGVSKSKKKKAPAPPPPSMPPFRYTLSNEPPADYEMQNASAHLKPQRSNSSVSAKTKPPAPQPFPKRYSMTNMHEKKTPTTSQIPLPPSLSKLFTKPNLEPQNTKDKAQPPGFDLLQKTKEETQRQLETLKRLEESLKKVESVETPKEENNNNDPHSDTNESSFKTSSGLTNDSNASNVTIPSSGVPPPPPISNLESTSASSSNKSFKVMNSLLQHDIVLAAQARGAKILKPKTLAPPEKPKDPSEVFQEELAKVTQAREERWKLASTNSLSEVASEPSFTKLEDGDRVLLFESSQLSKSSPKKSTEKLYDTPAELDVKGVVKSEAQTKVSADLDGKNDEEELDEMKIAESVDMTKRHSIQSEAMSISSSNTSTRVLSPDWIPELDLDSDDDIMDEKITMSHKRVPSEGFKSSIIPTKLNDMKKSEQKKKTNSALNKTESLRDVTSHPAAEDKTKFGSVRKFKQGMRSAFGSISRASGKLFKKPKSKDKYKADSIADIFQQPEDVRLGEFLKDQNWALSGSRSNSLQRHIPSAAYSESEASSFSDADDIGDIDFANGIDQLPSPRLHSNDDENNKGLKRAGVAYVSKKGHIILLPEYNYGPTDETRDDSSEEEGRAPKIVRKKNKKFTYESTVRIQEKSRLELEVAKEIMEKEKQIEFERLRQQNMEREFLRLRDLDTQERLHRMQSATMKDQIDLIQHQRAAQYEINNNINGVTPQVYPTYISNGTVGVGNPAYINSFMPVVGSTVLPNTLPTNYPAHSSPLVGGGIINGVAGSPAVQQLTPQEMNRISEFMRRAGVTPPTTQQQWAVLLSTVSFNSPGFPTYDQKASLYGMGSGPNLAHIFSGGKTIENMTTDSSRQVVSYGLGQKTFQNANIVSVDGNSRMIGAVDQLQPPPIDASATQEVQLSSVSQSVDREANSSLSAHTSVDHHSHSTPEVQNHTGDNSVKSPTLSAKIYGPLGYKPVSFQNHVT</sequence>
<feature type="compositionally biased region" description="Low complexity" evidence="1">
    <location>
        <begin position="11"/>
        <end position="32"/>
    </location>
</feature>
<dbReference type="STRING" id="6526.A0A2C9KQB5"/>
<evidence type="ECO:0000313" key="2">
    <source>
        <dbReference type="EnsemblMetazoa" id="BGLB022302-PB"/>
    </source>
</evidence>
<feature type="compositionally biased region" description="Polar residues" evidence="1">
    <location>
        <begin position="1"/>
        <end position="10"/>
    </location>
</feature>
<dbReference type="Proteomes" id="UP000076420">
    <property type="component" value="Unassembled WGS sequence"/>
</dbReference>
<feature type="compositionally biased region" description="Polar residues" evidence="1">
    <location>
        <begin position="1243"/>
        <end position="1259"/>
    </location>
</feature>
<reference evidence="2" key="1">
    <citation type="submission" date="2020-05" db="UniProtKB">
        <authorList>
            <consortium name="EnsemblMetazoa"/>
        </authorList>
    </citation>
    <scope>IDENTIFICATION</scope>
    <source>
        <strain evidence="2">BB02</strain>
    </source>
</reference>
<feature type="compositionally biased region" description="Low complexity" evidence="1">
    <location>
        <begin position="502"/>
        <end position="514"/>
    </location>
</feature>
<feature type="compositionally biased region" description="Low complexity" evidence="1">
    <location>
        <begin position="300"/>
        <end position="313"/>
    </location>
</feature>
<dbReference type="VEuPathDB" id="VectorBase:BGLB022302"/>
<feature type="region of interest" description="Disordered" evidence="1">
    <location>
        <begin position="279"/>
        <end position="514"/>
    </location>
</feature>
<dbReference type="EnsemblMetazoa" id="BGLB022302-RA">
    <property type="protein sequence ID" value="BGLB022302-PA"/>
    <property type="gene ID" value="BGLB022302"/>
</dbReference>
<dbReference type="KEGG" id="bgt:106060918"/>
<feature type="compositionally biased region" description="Low complexity" evidence="1">
    <location>
        <begin position="670"/>
        <end position="679"/>
    </location>
</feature>
<evidence type="ECO:0000256" key="1">
    <source>
        <dbReference type="SAM" id="MobiDB-lite"/>
    </source>
</evidence>
<gene>
    <name evidence="2" type="primary">106060918</name>
</gene>
<proteinExistence type="predicted"/>
<feature type="region of interest" description="Disordered" evidence="1">
    <location>
        <begin position="659"/>
        <end position="684"/>
    </location>
</feature>
<dbReference type="OrthoDB" id="6156367at2759"/>
<name>A0A2C9KQB5_BIOGL</name>
<dbReference type="VEuPathDB" id="VectorBase:BGLAX_035724"/>
<protein>
    <submittedName>
        <fullName evidence="2">Uncharacterized protein</fullName>
    </submittedName>
</protein>
<feature type="compositionally biased region" description="Polar residues" evidence="1">
    <location>
        <begin position="469"/>
        <end position="492"/>
    </location>
</feature>
<feature type="region of interest" description="Disordered" evidence="1">
    <location>
        <begin position="730"/>
        <end position="766"/>
    </location>
</feature>
<feature type="compositionally biased region" description="Polar residues" evidence="1">
    <location>
        <begin position="105"/>
        <end position="126"/>
    </location>
</feature>
<feature type="region of interest" description="Disordered" evidence="1">
    <location>
        <begin position="1202"/>
        <end position="1259"/>
    </location>
</feature>
<accession>A0A2C9KQB5</accession>
<dbReference type="EnsemblMetazoa" id="BGLB022302-RB">
    <property type="protein sequence ID" value="BGLB022302-PB"/>
    <property type="gene ID" value="BGLB022302"/>
</dbReference>
<dbReference type="EnsemblMetazoa" id="BGLB022302-RC">
    <property type="protein sequence ID" value="BGLB022302-PC"/>
    <property type="gene ID" value="BGLB022302"/>
</dbReference>
<feature type="region of interest" description="Disordered" evidence="1">
    <location>
        <begin position="105"/>
        <end position="127"/>
    </location>
</feature>
<evidence type="ECO:0000313" key="3">
    <source>
        <dbReference type="Proteomes" id="UP000076420"/>
    </source>
</evidence>
<organism evidence="2 3">
    <name type="scientific">Biomphalaria glabrata</name>
    <name type="common">Bloodfluke planorb</name>
    <name type="synonym">Freshwater snail</name>
    <dbReference type="NCBI Taxonomy" id="6526"/>
    <lineage>
        <taxon>Eukaryota</taxon>
        <taxon>Metazoa</taxon>
        <taxon>Spiralia</taxon>
        <taxon>Lophotrochozoa</taxon>
        <taxon>Mollusca</taxon>
        <taxon>Gastropoda</taxon>
        <taxon>Heterobranchia</taxon>
        <taxon>Euthyneura</taxon>
        <taxon>Panpulmonata</taxon>
        <taxon>Hygrophila</taxon>
        <taxon>Lymnaeoidea</taxon>
        <taxon>Planorbidae</taxon>
        <taxon>Biomphalaria</taxon>
    </lineage>
</organism>
<feature type="compositionally biased region" description="Basic and acidic residues" evidence="1">
    <location>
        <begin position="426"/>
        <end position="468"/>
    </location>
</feature>
<feature type="compositionally biased region" description="Basic and acidic residues" evidence="1">
    <location>
        <begin position="748"/>
        <end position="764"/>
    </location>
</feature>
<feature type="compositionally biased region" description="Low complexity" evidence="1">
    <location>
        <begin position="1211"/>
        <end position="1221"/>
    </location>
</feature>